<protein>
    <submittedName>
        <fullName evidence="8">Membrane bound hydrogenase subunit (EhaN-like)</fullName>
    </submittedName>
</protein>
<dbReference type="STRING" id="1041930.Mtc_0486"/>
<evidence type="ECO:0000259" key="7">
    <source>
        <dbReference type="Pfam" id="PF01058"/>
    </source>
</evidence>
<comment type="similarity">
    <text evidence="2">Belongs to the complex I 20 kDa subunit family.</text>
</comment>
<gene>
    <name evidence="8" type="ordered locus">Mtc_0486</name>
</gene>
<evidence type="ECO:0000313" key="8">
    <source>
        <dbReference type="EMBL" id="AFC99251.1"/>
    </source>
</evidence>
<dbReference type="InterPro" id="IPR006137">
    <property type="entry name" value="NADH_UbQ_OxRdtase-like_20kDa"/>
</dbReference>
<evidence type="ECO:0000313" key="9">
    <source>
        <dbReference type="Proteomes" id="UP000005233"/>
    </source>
</evidence>
<reference evidence="8 9" key="1">
    <citation type="journal article" date="2012" name="J. Bacteriol.">
        <title>Complete genome sequence of a thermophilic methanogen, Methanocella conradii HZ254, isolated from Chinese rice field soil.</title>
        <authorList>
            <person name="Lu Z."/>
            <person name="Lu Y."/>
        </authorList>
    </citation>
    <scope>NUCLEOTIDE SEQUENCE [LARGE SCALE GENOMIC DNA]</scope>
    <source>
        <strain evidence="9">DSM 24694 / JCM 17849 / CGMCC 1.5162 / HZ254</strain>
    </source>
</reference>
<dbReference type="RefSeq" id="WP_014405090.1">
    <property type="nucleotide sequence ID" value="NC_017034.1"/>
</dbReference>
<feature type="domain" description="NADH:ubiquinone oxidoreductase-like 20kDa subunit" evidence="7">
    <location>
        <begin position="21"/>
        <end position="133"/>
    </location>
</feature>
<evidence type="ECO:0000256" key="3">
    <source>
        <dbReference type="ARBA" id="ARBA00022485"/>
    </source>
</evidence>
<dbReference type="PANTHER" id="PTHR42989:SF1">
    <property type="entry name" value="FORMATE HYDROGENLYASE SUBUNIT 7-RELATED"/>
    <property type="match status" value="1"/>
</dbReference>
<dbReference type="Proteomes" id="UP000005233">
    <property type="component" value="Chromosome"/>
</dbReference>
<dbReference type="Gene3D" id="3.40.50.12280">
    <property type="match status" value="1"/>
</dbReference>
<dbReference type="GO" id="GO:0046872">
    <property type="term" value="F:metal ion binding"/>
    <property type="evidence" value="ECO:0007669"/>
    <property type="project" value="UniProtKB-KW"/>
</dbReference>
<evidence type="ECO:0000256" key="5">
    <source>
        <dbReference type="ARBA" id="ARBA00023004"/>
    </source>
</evidence>
<dbReference type="eggNOG" id="arCOG01553">
    <property type="taxonomic scope" value="Archaea"/>
</dbReference>
<dbReference type="GO" id="GO:0051539">
    <property type="term" value="F:4 iron, 4 sulfur cluster binding"/>
    <property type="evidence" value="ECO:0007669"/>
    <property type="project" value="UniProtKB-KW"/>
</dbReference>
<evidence type="ECO:0000256" key="6">
    <source>
        <dbReference type="ARBA" id="ARBA00023014"/>
    </source>
</evidence>
<dbReference type="AlphaFoldDB" id="H8I554"/>
<name>H8I554_METCZ</name>
<dbReference type="PANTHER" id="PTHR42989">
    <property type="entry name" value="HYDROGENASE-4 COMPONENT I"/>
    <property type="match status" value="1"/>
</dbReference>
<evidence type="ECO:0000256" key="1">
    <source>
        <dbReference type="ARBA" id="ARBA00001966"/>
    </source>
</evidence>
<sequence>MRLGSPIKKSPWIYHAHAGGCVGCDIELLACMGPRYDLERLGVKWVASPRYADILLVTGPVPLHTKPFLERVYAQTPEPKRVIAMGSCGTSCGVFIDDENYSIAGPVENIIPVDVKIPGCPPKPEAIVDGIIKVMRKF</sequence>
<evidence type="ECO:0000256" key="2">
    <source>
        <dbReference type="ARBA" id="ARBA00009173"/>
    </source>
</evidence>
<keyword evidence="4" id="KW-0479">Metal-binding</keyword>
<dbReference type="Pfam" id="PF01058">
    <property type="entry name" value="Oxidored_q6"/>
    <property type="match status" value="1"/>
</dbReference>
<keyword evidence="9" id="KW-1185">Reference proteome</keyword>
<accession>H8I554</accession>
<dbReference type="GeneID" id="11970370"/>
<keyword evidence="6" id="KW-0411">Iron-sulfur</keyword>
<organism evidence="8 9">
    <name type="scientific">Methanocella conradii (strain DSM 24694 / JCM 17849 / CGMCC 1.5162 / HZ254)</name>
    <dbReference type="NCBI Taxonomy" id="1041930"/>
    <lineage>
        <taxon>Archaea</taxon>
        <taxon>Methanobacteriati</taxon>
        <taxon>Methanobacteriota</taxon>
        <taxon>Stenosarchaea group</taxon>
        <taxon>Methanomicrobia</taxon>
        <taxon>Methanocellales</taxon>
        <taxon>Methanocellaceae</taxon>
        <taxon>Methanocella</taxon>
    </lineage>
</organism>
<dbReference type="KEGG" id="mez:Mtc_0486"/>
<proteinExistence type="inferred from homology"/>
<dbReference type="EMBL" id="CP003243">
    <property type="protein sequence ID" value="AFC99251.1"/>
    <property type="molecule type" value="Genomic_DNA"/>
</dbReference>
<comment type="cofactor">
    <cofactor evidence="1">
        <name>[4Fe-4S] cluster</name>
        <dbReference type="ChEBI" id="CHEBI:49883"/>
    </cofactor>
</comment>
<dbReference type="InterPro" id="IPR052375">
    <property type="entry name" value="Complex_I_20kDa-like"/>
</dbReference>
<dbReference type="NCBIfam" id="NF005012">
    <property type="entry name" value="PRK06411.1"/>
    <property type="match status" value="1"/>
</dbReference>
<keyword evidence="3" id="KW-0004">4Fe-4S</keyword>
<evidence type="ECO:0000256" key="4">
    <source>
        <dbReference type="ARBA" id="ARBA00022723"/>
    </source>
</evidence>
<dbReference type="SUPFAM" id="SSF56770">
    <property type="entry name" value="HydA/Nqo6-like"/>
    <property type="match status" value="1"/>
</dbReference>
<dbReference type="HOGENOM" id="CLU_055737_7_3_2"/>
<keyword evidence="5" id="KW-0408">Iron</keyword>